<dbReference type="InterPro" id="IPR002569">
    <property type="entry name" value="Met_Sox_Rdtase_MsrA_dom"/>
</dbReference>
<dbReference type="Proteomes" id="UP001177023">
    <property type="component" value="Unassembled WGS sequence"/>
</dbReference>
<feature type="domain" description="Peptide methionine sulphoxide reductase MsrA" evidence="5">
    <location>
        <begin position="30"/>
        <end position="163"/>
    </location>
</feature>
<evidence type="ECO:0000313" key="6">
    <source>
        <dbReference type="EMBL" id="CAJ0559616.1"/>
    </source>
</evidence>
<feature type="non-terminal residue" evidence="6">
    <location>
        <position position="233"/>
    </location>
</feature>
<proteinExistence type="inferred from homology"/>
<dbReference type="NCBIfam" id="TIGR00401">
    <property type="entry name" value="msrA"/>
    <property type="match status" value="1"/>
</dbReference>
<dbReference type="EMBL" id="CATQJA010000367">
    <property type="protein sequence ID" value="CAJ0559616.1"/>
    <property type="molecule type" value="Genomic_DNA"/>
</dbReference>
<comment type="similarity">
    <text evidence="1">Belongs to the MsrA Met sulfoxide reductase family.</text>
</comment>
<comment type="caution">
    <text evidence="6">The sequence shown here is derived from an EMBL/GenBank/DDBJ whole genome shotgun (WGS) entry which is preliminary data.</text>
</comment>
<organism evidence="6 7">
    <name type="scientific">Mesorhabditis spiculigera</name>
    <dbReference type="NCBI Taxonomy" id="96644"/>
    <lineage>
        <taxon>Eukaryota</taxon>
        <taxon>Metazoa</taxon>
        <taxon>Ecdysozoa</taxon>
        <taxon>Nematoda</taxon>
        <taxon>Chromadorea</taxon>
        <taxon>Rhabditida</taxon>
        <taxon>Rhabditina</taxon>
        <taxon>Rhabditomorpha</taxon>
        <taxon>Rhabditoidea</taxon>
        <taxon>Rhabditidae</taxon>
        <taxon>Mesorhabditinae</taxon>
        <taxon>Mesorhabditis</taxon>
    </lineage>
</organism>
<keyword evidence="7" id="KW-1185">Reference proteome</keyword>
<protein>
    <recommendedName>
        <fullName evidence="2">peptide-methionine (S)-S-oxide reductase</fullName>
        <ecNumber evidence="2">1.8.4.11</ecNumber>
    </recommendedName>
    <alternativeName>
        <fullName evidence="4">Peptide-methionine (S)-S-oxide reductase</fullName>
    </alternativeName>
</protein>
<dbReference type="AlphaFoldDB" id="A0AA36C6C3"/>
<dbReference type="Gene3D" id="3.30.1060.10">
    <property type="entry name" value="Peptide methionine sulphoxide reductase MsrA"/>
    <property type="match status" value="1"/>
</dbReference>
<evidence type="ECO:0000256" key="3">
    <source>
        <dbReference type="ARBA" id="ARBA00023002"/>
    </source>
</evidence>
<dbReference type="PANTHER" id="PTHR43774:SF1">
    <property type="entry name" value="PEPTIDE METHIONINE SULFOXIDE REDUCTASE MSRA 2"/>
    <property type="match status" value="1"/>
</dbReference>
<dbReference type="FunFam" id="3.30.1060.10:FF:000004">
    <property type="entry name" value="Peptide methionine sulfoxide reductase A5"/>
    <property type="match status" value="1"/>
</dbReference>
<evidence type="ECO:0000259" key="5">
    <source>
        <dbReference type="Pfam" id="PF01625"/>
    </source>
</evidence>
<dbReference type="PANTHER" id="PTHR43774">
    <property type="entry name" value="PEPTIDE METHIONINE SULFOXIDE REDUCTASE"/>
    <property type="match status" value="1"/>
</dbReference>
<sequence length="233" mass="26742">MQPFQALYRLFIGPARRSFSTGSDKMTLEKAYVGMQCFWGVESSFAKIKGVRKTRVGYAGGTTVNPTYRNIGDHTEITEVQFDPAVVSYREILAHFWTKHDPTKKEPKQYKSAILYVNDDQKAIAEETSKEVEELKRKPLDTYIQKFDKFYQAENYHQKYWLRGRGGVIHELGLTDEELVDSYLATKLNAYLAGYKDFSELDALAKEHNIPTELVESIRRIANEGGDPRNCHA</sequence>
<reference evidence="6" key="1">
    <citation type="submission" date="2023-06" db="EMBL/GenBank/DDBJ databases">
        <authorList>
            <person name="Delattre M."/>
        </authorList>
    </citation>
    <scope>NUCLEOTIDE SEQUENCE</scope>
    <source>
        <strain evidence="6">AF72</strain>
    </source>
</reference>
<evidence type="ECO:0000313" key="7">
    <source>
        <dbReference type="Proteomes" id="UP001177023"/>
    </source>
</evidence>
<dbReference type="SUPFAM" id="SSF55068">
    <property type="entry name" value="Peptide methionine sulfoxide reductase"/>
    <property type="match status" value="1"/>
</dbReference>
<keyword evidence="3" id="KW-0560">Oxidoreductase</keyword>
<dbReference type="GO" id="GO:0008113">
    <property type="term" value="F:peptide-methionine (S)-S-oxide reductase activity"/>
    <property type="evidence" value="ECO:0007669"/>
    <property type="project" value="UniProtKB-EC"/>
</dbReference>
<dbReference type="Pfam" id="PF01625">
    <property type="entry name" value="PMSR"/>
    <property type="match status" value="1"/>
</dbReference>
<dbReference type="HAMAP" id="MF_01401">
    <property type="entry name" value="MsrA"/>
    <property type="match status" value="1"/>
</dbReference>
<dbReference type="InterPro" id="IPR036509">
    <property type="entry name" value="Met_Sox_Rdtase_MsrA_sf"/>
</dbReference>
<accession>A0AA36C6C3</accession>
<evidence type="ECO:0000256" key="2">
    <source>
        <dbReference type="ARBA" id="ARBA00012502"/>
    </source>
</evidence>
<gene>
    <name evidence="6" type="ORF">MSPICULIGERA_LOCUS1324</name>
</gene>
<name>A0AA36C6C3_9BILA</name>
<evidence type="ECO:0000256" key="1">
    <source>
        <dbReference type="ARBA" id="ARBA00005591"/>
    </source>
</evidence>
<evidence type="ECO:0000256" key="4">
    <source>
        <dbReference type="ARBA" id="ARBA00030643"/>
    </source>
</evidence>
<dbReference type="EC" id="1.8.4.11" evidence="2"/>